<dbReference type="InterPro" id="IPR036412">
    <property type="entry name" value="HAD-like_sf"/>
</dbReference>
<dbReference type="SUPFAM" id="SSF56784">
    <property type="entry name" value="HAD-like"/>
    <property type="match status" value="1"/>
</dbReference>
<proteinExistence type="predicted"/>
<evidence type="ECO:0000259" key="1">
    <source>
        <dbReference type="PROSITE" id="PS50969"/>
    </source>
</evidence>
<dbReference type="PROSITE" id="PS50969">
    <property type="entry name" value="FCP1"/>
    <property type="match status" value="1"/>
</dbReference>
<organism evidence="2 3">
    <name type="scientific">Chitinophaga ginsengisoli</name>
    <dbReference type="NCBI Taxonomy" id="363837"/>
    <lineage>
        <taxon>Bacteria</taxon>
        <taxon>Pseudomonadati</taxon>
        <taxon>Bacteroidota</taxon>
        <taxon>Chitinophagia</taxon>
        <taxon>Chitinophagales</taxon>
        <taxon>Chitinophagaceae</taxon>
        <taxon>Chitinophaga</taxon>
    </lineage>
</organism>
<feature type="domain" description="FCP1 homology" evidence="1">
    <location>
        <begin position="2"/>
        <end position="61"/>
    </location>
</feature>
<reference evidence="2 3" key="1">
    <citation type="submission" date="2018-03" db="EMBL/GenBank/DDBJ databases">
        <title>Genomic Encyclopedia of Archaeal and Bacterial Type Strains, Phase II (KMG-II): from individual species to whole genera.</title>
        <authorList>
            <person name="Goeker M."/>
        </authorList>
    </citation>
    <scope>NUCLEOTIDE SEQUENCE [LARGE SCALE GENOMIC DNA]</scope>
    <source>
        <strain evidence="2 3">DSM 18107</strain>
    </source>
</reference>
<keyword evidence="3" id="KW-1185">Reference proteome</keyword>
<sequence length="61" mass="6972">MPCKSDKLLLLDLDETLIHAVTTPLGVAVDFQFDLFHIYKRPGLDQFLINISQHFTLGVWS</sequence>
<gene>
    <name evidence="2" type="ORF">CLV42_11922</name>
</gene>
<protein>
    <submittedName>
        <fullName evidence="2">NLI interacting factor-like phosphatase</fullName>
    </submittedName>
</protein>
<dbReference type="Pfam" id="PF03031">
    <property type="entry name" value="NIF"/>
    <property type="match status" value="1"/>
</dbReference>
<comment type="caution">
    <text evidence="2">The sequence shown here is derived from an EMBL/GenBank/DDBJ whole genome shotgun (WGS) entry which is preliminary data.</text>
</comment>
<dbReference type="InterPro" id="IPR004274">
    <property type="entry name" value="FCP1_dom"/>
</dbReference>
<dbReference type="AlphaFoldDB" id="A0A2P8FMR6"/>
<dbReference type="Proteomes" id="UP000240978">
    <property type="component" value="Unassembled WGS sequence"/>
</dbReference>
<name>A0A2P8FMR6_9BACT</name>
<evidence type="ECO:0000313" key="3">
    <source>
        <dbReference type="Proteomes" id="UP000240978"/>
    </source>
</evidence>
<dbReference type="Gene3D" id="3.40.50.1000">
    <property type="entry name" value="HAD superfamily/HAD-like"/>
    <property type="match status" value="1"/>
</dbReference>
<dbReference type="RefSeq" id="WP_245901766.1">
    <property type="nucleotide sequence ID" value="NZ_PYGK01000019.1"/>
</dbReference>
<accession>A0A2P8FMR6</accession>
<evidence type="ECO:0000313" key="2">
    <source>
        <dbReference type="EMBL" id="PSL23002.1"/>
    </source>
</evidence>
<dbReference type="EMBL" id="PYGK01000019">
    <property type="protein sequence ID" value="PSL23002.1"/>
    <property type="molecule type" value="Genomic_DNA"/>
</dbReference>
<dbReference type="InterPro" id="IPR023214">
    <property type="entry name" value="HAD_sf"/>
</dbReference>